<comment type="caution">
    <text evidence="1">The sequence shown here is derived from an EMBL/GenBank/DDBJ whole genome shotgun (WGS) entry which is preliminary data.</text>
</comment>
<dbReference type="EMBL" id="BGPR01000158">
    <property type="protein sequence ID" value="GBM00559.1"/>
    <property type="molecule type" value="Genomic_DNA"/>
</dbReference>
<protein>
    <submittedName>
        <fullName evidence="1">Uncharacterized protein</fullName>
    </submittedName>
</protein>
<dbReference type="Proteomes" id="UP000499080">
    <property type="component" value="Unassembled WGS sequence"/>
</dbReference>
<dbReference type="AlphaFoldDB" id="A0A4Y2C892"/>
<sequence length="111" mass="12661">MLDCSTPLNASDAGSVTASEVQRLQRVRYRAEVLEPYAMLFQAAFGEILFVERLRGVLLNFWRYRYSPNGEARKIIASQLNGTCLGCSRKILFKISSLSQGLQNWERRKLS</sequence>
<name>A0A4Y2C892_ARAVE</name>
<evidence type="ECO:0000313" key="1">
    <source>
        <dbReference type="EMBL" id="GBM00559.1"/>
    </source>
</evidence>
<keyword evidence="2" id="KW-1185">Reference proteome</keyword>
<evidence type="ECO:0000313" key="2">
    <source>
        <dbReference type="Proteomes" id="UP000499080"/>
    </source>
</evidence>
<proteinExistence type="predicted"/>
<accession>A0A4Y2C892</accession>
<gene>
    <name evidence="1" type="ORF">AVEN_77366_1</name>
</gene>
<organism evidence="1 2">
    <name type="scientific">Araneus ventricosus</name>
    <name type="common">Orbweaver spider</name>
    <name type="synonym">Epeira ventricosa</name>
    <dbReference type="NCBI Taxonomy" id="182803"/>
    <lineage>
        <taxon>Eukaryota</taxon>
        <taxon>Metazoa</taxon>
        <taxon>Ecdysozoa</taxon>
        <taxon>Arthropoda</taxon>
        <taxon>Chelicerata</taxon>
        <taxon>Arachnida</taxon>
        <taxon>Araneae</taxon>
        <taxon>Araneomorphae</taxon>
        <taxon>Entelegynae</taxon>
        <taxon>Araneoidea</taxon>
        <taxon>Araneidae</taxon>
        <taxon>Araneus</taxon>
    </lineage>
</organism>
<reference evidence="1 2" key="1">
    <citation type="journal article" date="2019" name="Sci. Rep.">
        <title>Orb-weaving spider Araneus ventricosus genome elucidates the spidroin gene catalogue.</title>
        <authorList>
            <person name="Kono N."/>
            <person name="Nakamura H."/>
            <person name="Ohtoshi R."/>
            <person name="Moran D.A.P."/>
            <person name="Shinohara A."/>
            <person name="Yoshida Y."/>
            <person name="Fujiwara M."/>
            <person name="Mori M."/>
            <person name="Tomita M."/>
            <person name="Arakawa K."/>
        </authorList>
    </citation>
    <scope>NUCLEOTIDE SEQUENCE [LARGE SCALE GENOMIC DNA]</scope>
</reference>